<reference evidence="1" key="1">
    <citation type="submission" date="2023-03" db="EMBL/GenBank/DDBJ databases">
        <title>Massive genome expansion in bonnet fungi (Mycena s.s.) driven by repeated elements and novel gene families across ecological guilds.</title>
        <authorList>
            <consortium name="Lawrence Berkeley National Laboratory"/>
            <person name="Harder C.B."/>
            <person name="Miyauchi S."/>
            <person name="Viragh M."/>
            <person name="Kuo A."/>
            <person name="Thoen E."/>
            <person name="Andreopoulos B."/>
            <person name="Lu D."/>
            <person name="Skrede I."/>
            <person name="Drula E."/>
            <person name="Henrissat B."/>
            <person name="Morin E."/>
            <person name="Kohler A."/>
            <person name="Barry K."/>
            <person name="LaButti K."/>
            <person name="Morin E."/>
            <person name="Salamov A."/>
            <person name="Lipzen A."/>
            <person name="Mereny Z."/>
            <person name="Hegedus B."/>
            <person name="Baldrian P."/>
            <person name="Stursova M."/>
            <person name="Weitz H."/>
            <person name="Taylor A."/>
            <person name="Grigoriev I.V."/>
            <person name="Nagy L.G."/>
            <person name="Martin F."/>
            <person name="Kauserud H."/>
        </authorList>
    </citation>
    <scope>NUCLEOTIDE SEQUENCE</scope>
    <source>
        <strain evidence="1">9144</strain>
    </source>
</reference>
<dbReference type="AlphaFoldDB" id="A0AAD6VSB8"/>
<keyword evidence="2" id="KW-1185">Reference proteome</keyword>
<evidence type="ECO:0000313" key="2">
    <source>
        <dbReference type="Proteomes" id="UP001219525"/>
    </source>
</evidence>
<dbReference type="SUPFAM" id="SSF51445">
    <property type="entry name" value="(Trans)glycosidases"/>
    <property type="match status" value="1"/>
</dbReference>
<dbReference type="GO" id="GO:0004553">
    <property type="term" value="F:hydrolase activity, hydrolyzing O-glycosyl compounds"/>
    <property type="evidence" value="ECO:0007669"/>
    <property type="project" value="InterPro"/>
</dbReference>
<accession>A0AAD6VSB8</accession>
<comment type="caution">
    <text evidence="1">The sequence shown here is derived from an EMBL/GenBank/DDBJ whole genome shotgun (WGS) entry which is preliminary data.</text>
</comment>
<proteinExistence type="predicted"/>
<name>A0AAD6VSB8_9AGAR</name>
<dbReference type="InterPro" id="IPR017853">
    <property type="entry name" value="GH"/>
</dbReference>
<organism evidence="1 2">
    <name type="scientific">Mycena pura</name>
    <dbReference type="NCBI Taxonomy" id="153505"/>
    <lineage>
        <taxon>Eukaryota</taxon>
        <taxon>Fungi</taxon>
        <taxon>Dikarya</taxon>
        <taxon>Basidiomycota</taxon>
        <taxon>Agaricomycotina</taxon>
        <taxon>Agaricomycetes</taxon>
        <taxon>Agaricomycetidae</taxon>
        <taxon>Agaricales</taxon>
        <taxon>Marasmiineae</taxon>
        <taxon>Mycenaceae</taxon>
        <taxon>Mycena</taxon>
    </lineage>
</organism>
<dbReference type="Proteomes" id="UP001219525">
    <property type="component" value="Unassembled WGS sequence"/>
</dbReference>
<gene>
    <name evidence="1" type="ORF">GGX14DRAFT_388561</name>
</gene>
<dbReference type="EMBL" id="JARJCW010000008">
    <property type="protein sequence ID" value="KAJ7221378.1"/>
    <property type="molecule type" value="Genomic_DNA"/>
</dbReference>
<dbReference type="GO" id="GO:0005975">
    <property type="term" value="P:carbohydrate metabolic process"/>
    <property type="evidence" value="ECO:0007669"/>
    <property type="project" value="InterPro"/>
</dbReference>
<dbReference type="Gene3D" id="3.20.20.80">
    <property type="entry name" value="Glycosidases"/>
    <property type="match status" value="1"/>
</dbReference>
<protein>
    <submittedName>
        <fullName evidence="1">Uncharacterized protein</fullName>
    </submittedName>
</protein>
<sequence>MDFEVGTGHRPLYTGDYPPSVIASGALPLRFTPAEQAFLKGSVDFIGDIRTGLDFYTPNGDTYPECTDSFQQDPVTMIDIGRPTASDWNFDAPHATIYGGIKYIAETYNATNILISETGMGVLNETGAGARGRGPHRVVPWRPDCDEAGAGRGPGFKFHGAALMLNFEWTNTMCASGSPTSHTMPLDKALNSGILLSFQVHIYLKGVLTQGNPISPWNFV</sequence>
<evidence type="ECO:0000313" key="1">
    <source>
        <dbReference type="EMBL" id="KAJ7221378.1"/>
    </source>
</evidence>